<dbReference type="AlphaFoldDB" id="A0A830FV52"/>
<reference evidence="5" key="2">
    <citation type="submission" date="2020-09" db="EMBL/GenBank/DDBJ databases">
        <authorList>
            <person name="Sun Q."/>
            <person name="Ohkuma M."/>
        </authorList>
    </citation>
    <scope>NUCLEOTIDE SEQUENCE</scope>
    <source>
        <strain evidence="5">JCM 16108</strain>
    </source>
</reference>
<comment type="caution">
    <text evidence="5">The sequence shown here is derived from an EMBL/GenBank/DDBJ whole genome shotgun (WGS) entry which is preliminary data.</text>
</comment>
<dbReference type="CDD" id="cd00009">
    <property type="entry name" value="AAA"/>
    <property type="match status" value="1"/>
</dbReference>
<keyword evidence="5" id="KW-0132">Cell division</keyword>
<dbReference type="InterPro" id="IPR003593">
    <property type="entry name" value="AAA+_ATPase"/>
</dbReference>
<keyword evidence="5" id="KW-0131">Cell cycle</keyword>
<dbReference type="InterPro" id="IPR055237">
    <property type="entry name" value="Cdc6_lid"/>
</dbReference>
<dbReference type="RefSeq" id="WP_188871037.1">
    <property type="nucleotide sequence ID" value="NZ_BMOO01000003.1"/>
</dbReference>
<dbReference type="Proteomes" id="UP000765891">
    <property type="component" value="Unassembled WGS sequence"/>
</dbReference>
<evidence type="ECO:0000256" key="2">
    <source>
        <dbReference type="ARBA" id="ARBA00022741"/>
    </source>
</evidence>
<dbReference type="EMBL" id="BMOO01000003">
    <property type="protein sequence ID" value="GGM63998.1"/>
    <property type="molecule type" value="Genomic_DNA"/>
</dbReference>
<evidence type="ECO:0000259" key="4">
    <source>
        <dbReference type="SMART" id="SM00382"/>
    </source>
</evidence>
<dbReference type="Proteomes" id="UP000614609">
    <property type="component" value="Unassembled WGS sequence"/>
</dbReference>
<evidence type="ECO:0000313" key="6">
    <source>
        <dbReference type="EMBL" id="MBP1953604.1"/>
    </source>
</evidence>
<reference evidence="5" key="1">
    <citation type="journal article" date="2014" name="Int. J. Syst. Evol. Microbiol.">
        <title>Complete genome sequence of Corynebacterium casei LMG S-19264T (=DSM 44701T), isolated from a smear-ripened cheese.</title>
        <authorList>
            <consortium name="US DOE Joint Genome Institute (JGI-PGF)"/>
            <person name="Walter F."/>
            <person name="Albersmeier A."/>
            <person name="Kalinowski J."/>
            <person name="Ruckert C."/>
        </authorList>
    </citation>
    <scope>NUCLEOTIDE SEQUENCE</scope>
    <source>
        <strain evidence="5">JCM 16108</strain>
    </source>
</reference>
<sequence length="354" mass="39266">MITAPHVFEDGHLPRSLEHREGAMTTLAQAFQPATNGDRAEDVLIHGPSGVGKTALARCALRRLDEHADVDSAVVDTMGATAGDILRTILHQHHAGVHLAGNEPLPDLVEILQVAADRPCIVVLDEADDLHETNILDHLRGIGLVSVVVIVHDPDEWLARAPDGYDHAAMTHLGLDRYGTTELADILEARARVGLRFGAVTSDQLHTIADEVAGVARDGIQSLRAAAELAQERDHPHIHDLDVADCYARARTAIRRSNLASLPTHHQVLYAVLYQFGDEWVRGGRLHDRYERADDRLYSGLPVQPISRRDRRYKIQKLEAYDLVEREGKRRGTEYRVVDRDVEPPLVVTTEPEV</sequence>
<gene>
    <name evidence="5" type="ORF">GCM10009017_12590</name>
    <name evidence="6" type="ORF">J2752_000485</name>
</gene>
<organism evidence="5 7">
    <name type="scientific">Halarchaeum rubridurum</name>
    <dbReference type="NCBI Taxonomy" id="489911"/>
    <lineage>
        <taxon>Archaea</taxon>
        <taxon>Methanobacteriati</taxon>
        <taxon>Methanobacteriota</taxon>
        <taxon>Stenosarchaea group</taxon>
        <taxon>Halobacteria</taxon>
        <taxon>Halobacteriales</taxon>
        <taxon>Halobacteriaceae</taxon>
    </lineage>
</organism>
<dbReference type="Gene3D" id="3.40.50.300">
    <property type="entry name" value="P-loop containing nucleotide triphosphate hydrolases"/>
    <property type="match status" value="1"/>
</dbReference>
<dbReference type="Pfam" id="PF13191">
    <property type="entry name" value="AAA_16"/>
    <property type="match status" value="1"/>
</dbReference>
<dbReference type="GO" id="GO:0006260">
    <property type="term" value="P:DNA replication"/>
    <property type="evidence" value="ECO:0007669"/>
    <property type="project" value="UniProtKB-KW"/>
</dbReference>
<evidence type="ECO:0000256" key="3">
    <source>
        <dbReference type="ARBA" id="ARBA00022840"/>
    </source>
</evidence>
<keyword evidence="3" id="KW-0067">ATP-binding</keyword>
<dbReference type="OrthoDB" id="270161at2157"/>
<proteinExistence type="predicted"/>
<dbReference type="PANTHER" id="PTHR10763">
    <property type="entry name" value="CELL DIVISION CONTROL PROTEIN 6-RELATED"/>
    <property type="match status" value="1"/>
</dbReference>
<evidence type="ECO:0000313" key="5">
    <source>
        <dbReference type="EMBL" id="GGM63998.1"/>
    </source>
</evidence>
<reference evidence="6" key="3">
    <citation type="submission" date="2021-03" db="EMBL/GenBank/DDBJ databases">
        <title>Genomic Encyclopedia of Type Strains, Phase IV (KMG-IV): sequencing the most valuable type-strain genomes for metagenomic binning, comparative biology and taxonomic classification.</title>
        <authorList>
            <person name="Goeker M."/>
        </authorList>
    </citation>
    <scope>NUCLEOTIDE SEQUENCE</scope>
    <source>
        <strain evidence="6">DSM 22443</strain>
    </source>
</reference>
<dbReference type="Gene3D" id="1.10.8.60">
    <property type="match status" value="1"/>
</dbReference>
<accession>A0A830FV52</accession>
<dbReference type="Pfam" id="PF22703">
    <property type="entry name" value="Cdc6_lid"/>
    <property type="match status" value="1"/>
</dbReference>
<dbReference type="SMART" id="SM00382">
    <property type="entry name" value="AAA"/>
    <property type="match status" value="1"/>
</dbReference>
<dbReference type="InterPro" id="IPR041664">
    <property type="entry name" value="AAA_16"/>
</dbReference>
<keyword evidence="2" id="KW-0547">Nucleotide-binding</keyword>
<keyword evidence="1" id="KW-0235">DNA replication</keyword>
<dbReference type="EMBL" id="JAGGKO010000001">
    <property type="protein sequence ID" value="MBP1953604.1"/>
    <property type="molecule type" value="Genomic_DNA"/>
</dbReference>
<evidence type="ECO:0000256" key="1">
    <source>
        <dbReference type="ARBA" id="ARBA00022705"/>
    </source>
</evidence>
<dbReference type="GO" id="GO:0005524">
    <property type="term" value="F:ATP binding"/>
    <property type="evidence" value="ECO:0007669"/>
    <property type="project" value="UniProtKB-KW"/>
</dbReference>
<feature type="domain" description="AAA+ ATPase" evidence="4">
    <location>
        <begin position="39"/>
        <end position="179"/>
    </location>
</feature>
<evidence type="ECO:0000313" key="7">
    <source>
        <dbReference type="Proteomes" id="UP000614609"/>
    </source>
</evidence>
<dbReference type="InterPro" id="IPR027417">
    <property type="entry name" value="P-loop_NTPase"/>
</dbReference>
<dbReference type="InterPro" id="IPR050311">
    <property type="entry name" value="ORC1/CDC6"/>
</dbReference>
<dbReference type="PANTHER" id="PTHR10763:SF22">
    <property type="entry name" value="ORC1-TYPE DNA REPLICATION PROTEIN"/>
    <property type="match status" value="1"/>
</dbReference>
<name>A0A830FV52_9EURY</name>
<protein>
    <submittedName>
        <fullName evidence="6">Cdc6-like AAA superfamily ATPase</fullName>
    </submittedName>
    <submittedName>
        <fullName evidence="5">Orc / cell division control protein 6</fullName>
    </submittedName>
</protein>
<dbReference type="GO" id="GO:0051301">
    <property type="term" value="P:cell division"/>
    <property type="evidence" value="ECO:0007669"/>
    <property type="project" value="UniProtKB-KW"/>
</dbReference>
<keyword evidence="7" id="KW-1185">Reference proteome</keyword>
<dbReference type="SUPFAM" id="SSF52540">
    <property type="entry name" value="P-loop containing nucleoside triphosphate hydrolases"/>
    <property type="match status" value="1"/>
</dbReference>